<accession>A0A382XEW9</accession>
<dbReference type="EMBL" id="UINC01167292">
    <property type="protein sequence ID" value="SVD69726.1"/>
    <property type="molecule type" value="Genomic_DNA"/>
</dbReference>
<name>A0A382XEW9_9ZZZZ</name>
<evidence type="ECO:0000313" key="1">
    <source>
        <dbReference type="EMBL" id="SVD69726.1"/>
    </source>
</evidence>
<reference evidence="1" key="1">
    <citation type="submission" date="2018-05" db="EMBL/GenBank/DDBJ databases">
        <authorList>
            <person name="Lanie J.A."/>
            <person name="Ng W.-L."/>
            <person name="Kazmierczak K.M."/>
            <person name="Andrzejewski T.M."/>
            <person name="Davidsen T.M."/>
            <person name="Wayne K.J."/>
            <person name="Tettelin H."/>
            <person name="Glass J.I."/>
            <person name="Rusch D."/>
            <person name="Podicherti R."/>
            <person name="Tsui H.-C.T."/>
            <person name="Winkler M.E."/>
        </authorList>
    </citation>
    <scope>NUCLEOTIDE SEQUENCE</scope>
</reference>
<organism evidence="1">
    <name type="scientific">marine metagenome</name>
    <dbReference type="NCBI Taxonomy" id="408172"/>
    <lineage>
        <taxon>unclassified sequences</taxon>
        <taxon>metagenomes</taxon>
        <taxon>ecological metagenomes</taxon>
    </lineage>
</organism>
<dbReference type="AlphaFoldDB" id="A0A382XEW9"/>
<feature type="non-terminal residue" evidence="1">
    <location>
        <position position="34"/>
    </location>
</feature>
<protein>
    <submittedName>
        <fullName evidence="1">Uncharacterized protein</fullName>
    </submittedName>
</protein>
<proteinExistence type="predicted"/>
<gene>
    <name evidence="1" type="ORF">METZ01_LOCUS422580</name>
</gene>
<sequence>MNIYKSIIRPLLFSLPPEMSHSIVENLLFYSPSN</sequence>